<evidence type="ECO:0000256" key="3">
    <source>
        <dbReference type="ARBA" id="ARBA00023136"/>
    </source>
</evidence>
<evidence type="ECO:0000259" key="8">
    <source>
        <dbReference type="PROSITE" id="PS51448"/>
    </source>
</evidence>
<dbReference type="SUPFAM" id="SSF57492">
    <property type="entry name" value="Trefoil"/>
    <property type="match status" value="1"/>
</dbReference>
<keyword evidence="5" id="KW-0325">Glycoprotein</keyword>
<reference evidence="9" key="1">
    <citation type="journal article" date="2011" name="Genome Res.">
        <title>Deep small RNA sequencing from the nematode Ascaris reveals conservation, functional diversification, and novel developmental profiles.</title>
        <authorList>
            <person name="Wang J."/>
            <person name="Czech B."/>
            <person name="Crunk A."/>
            <person name="Wallace A."/>
            <person name="Mitreva M."/>
            <person name="Hannon G.J."/>
            <person name="Davis R.E."/>
        </authorList>
    </citation>
    <scope>NUCLEOTIDE SEQUENCE</scope>
</reference>
<dbReference type="CDD" id="cd14752">
    <property type="entry name" value="GH31_N"/>
    <property type="match status" value="1"/>
</dbReference>
<dbReference type="InterPro" id="IPR011013">
    <property type="entry name" value="Gal_mutarotase_sf_dom"/>
</dbReference>
<dbReference type="Gene3D" id="4.10.110.10">
    <property type="entry name" value="Spasmolytic Protein, domain 1"/>
    <property type="match status" value="1"/>
</dbReference>
<dbReference type="InterPro" id="IPR048395">
    <property type="entry name" value="Glyco_hydro_31_C"/>
</dbReference>
<comment type="similarity">
    <text evidence="2 7">Belongs to the glycosyl hydrolase 31 family.</text>
</comment>
<comment type="subcellular location">
    <subcellularLocation>
        <location evidence="1">Membrane</location>
    </subcellularLocation>
</comment>
<dbReference type="CDD" id="cd00111">
    <property type="entry name" value="Trefoil"/>
    <property type="match status" value="1"/>
</dbReference>
<dbReference type="GO" id="GO:0030246">
    <property type="term" value="F:carbohydrate binding"/>
    <property type="evidence" value="ECO:0007669"/>
    <property type="project" value="InterPro"/>
</dbReference>
<dbReference type="InterPro" id="IPR017853">
    <property type="entry name" value="GH"/>
</dbReference>
<dbReference type="PANTHER" id="PTHR22762">
    <property type="entry name" value="ALPHA-GLUCOSIDASE"/>
    <property type="match status" value="1"/>
</dbReference>
<dbReference type="PROSITE" id="PS51448">
    <property type="entry name" value="P_TREFOIL_2"/>
    <property type="match status" value="1"/>
</dbReference>
<organism evidence="9">
    <name type="scientific">Ascaris suum</name>
    <name type="common">Pig roundworm</name>
    <name type="synonym">Ascaris lumbricoides</name>
    <dbReference type="NCBI Taxonomy" id="6253"/>
    <lineage>
        <taxon>Eukaryota</taxon>
        <taxon>Metazoa</taxon>
        <taxon>Ecdysozoa</taxon>
        <taxon>Nematoda</taxon>
        <taxon>Chromadorea</taxon>
        <taxon>Rhabditida</taxon>
        <taxon>Spirurina</taxon>
        <taxon>Ascaridomorpha</taxon>
        <taxon>Ascaridoidea</taxon>
        <taxon>Ascarididae</taxon>
        <taxon>Ascaris</taxon>
    </lineage>
</organism>
<dbReference type="InterPro" id="IPR000519">
    <property type="entry name" value="P_trefoil_dom"/>
</dbReference>
<dbReference type="SUPFAM" id="SSF51445">
    <property type="entry name" value="(Trans)glycosidases"/>
    <property type="match status" value="1"/>
</dbReference>
<feature type="domain" description="P-type" evidence="8">
    <location>
        <begin position="763"/>
        <end position="814"/>
    </location>
</feature>
<proteinExistence type="evidence at transcript level"/>
<comment type="caution">
    <text evidence="6">Lacks conserved residue(s) required for the propagation of feature annotation.</text>
</comment>
<dbReference type="SMART" id="SM00018">
    <property type="entry name" value="PD"/>
    <property type="match status" value="1"/>
</dbReference>
<dbReference type="InterPro" id="IPR044913">
    <property type="entry name" value="P_trefoil_dom_sf"/>
</dbReference>
<evidence type="ECO:0000256" key="6">
    <source>
        <dbReference type="PROSITE-ProRule" id="PRU00779"/>
    </source>
</evidence>
<evidence type="ECO:0000256" key="4">
    <source>
        <dbReference type="ARBA" id="ARBA00023157"/>
    </source>
</evidence>
<dbReference type="InterPro" id="IPR013780">
    <property type="entry name" value="Glyco_hydro_b"/>
</dbReference>
<name>F1KWA5_ASCSU</name>
<accession>F1KWA5</accession>
<evidence type="ECO:0000256" key="2">
    <source>
        <dbReference type="ARBA" id="ARBA00007806"/>
    </source>
</evidence>
<keyword evidence="7" id="KW-0378">Hydrolase</keyword>
<dbReference type="GO" id="GO:0004558">
    <property type="term" value="F:alpha-1,4-glucosidase activity"/>
    <property type="evidence" value="ECO:0007669"/>
    <property type="project" value="TreeGrafter"/>
</dbReference>
<dbReference type="InterPro" id="IPR000322">
    <property type="entry name" value="Glyco_hydro_31_TIM"/>
</dbReference>
<feature type="non-terminal residue" evidence="9">
    <location>
        <position position="862"/>
    </location>
</feature>
<keyword evidence="3" id="KW-0472">Membrane</keyword>
<evidence type="ECO:0000256" key="1">
    <source>
        <dbReference type="ARBA" id="ARBA00004370"/>
    </source>
</evidence>
<keyword evidence="7" id="KW-0326">Glycosidase</keyword>
<dbReference type="SUPFAM" id="SSF74650">
    <property type="entry name" value="Galactose mutarotase-like"/>
    <property type="match status" value="1"/>
</dbReference>
<evidence type="ECO:0000256" key="5">
    <source>
        <dbReference type="ARBA" id="ARBA00023180"/>
    </source>
</evidence>
<evidence type="ECO:0000256" key="7">
    <source>
        <dbReference type="RuleBase" id="RU361185"/>
    </source>
</evidence>
<dbReference type="EMBL" id="JI166943">
    <property type="protein sequence ID" value="ADY42159.1"/>
    <property type="molecule type" value="mRNA"/>
</dbReference>
<dbReference type="AlphaFoldDB" id="F1KWA5"/>
<keyword evidence="4" id="KW-1015">Disulfide bond</keyword>
<dbReference type="Gene3D" id="3.20.20.80">
    <property type="entry name" value="Glycosidases"/>
    <property type="match status" value="1"/>
</dbReference>
<dbReference type="GO" id="GO:0016020">
    <property type="term" value="C:membrane"/>
    <property type="evidence" value="ECO:0007669"/>
    <property type="project" value="UniProtKB-SubCell"/>
</dbReference>
<dbReference type="Pfam" id="PF21365">
    <property type="entry name" value="Glyco_hydro_31_3rd"/>
    <property type="match status" value="1"/>
</dbReference>
<dbReference type="PANTHER" id="PTHR22762:SF133">
    <property type="entry name" value="P-TYPE DOMAIN-CONTAINING PROTEIN"/>
    <property type="match status" value="1"/>
</dbReference>
<dbReference type="Pfam" id="PF01055">
    <property type="entry name" value="Glyco_hydro_31_2nd"/>
    <property type="match status" value="1"/>
</dbReference>
<dbReference type="Pfam" id="PF00088">
    <property type="entry name" value="Trefoil"/>
    <property type="match status" value="1"/>
</dbReference>
<dbReference type="Gene3D" id="2.60.40.1760">
    <property type="entry name" value="glycosyl hydrolase (family 31)"/>
    <property type="match status" value="1"/>
</dbReference>
<protein>
    <submittedName>
        <fullName evidence="9">Sucrase-isomaltase</fullName>
    </submittedName>
</protein>
<evidence type="ECO:0000313" key="9">
    <source>
        <dbReference type="EMBL" id="ADY42159.1"/>
    </source>
</evidence>
<dbReference type="SUPFAM" id="SSF51011">
    <property type="entry name" value="Glycosyl hydrolase domain"/>
    <property type="match status" value="1"/>
</dbReference>
<dbReference type="GO" id="GO:0005975">
    <property type="term" value="P:carbohydrate metabolic process"/>
    <property type="evidence" value="ECO:0007669"/>
    <property type="project" value="InterPro"/>
</dbReference>
<dbReference type="Gene3D" id="2.60.40.1180">
    <property type="entry name" value="Golgi alpha-mannosidase II"/>
    <property type="match status" value="2"/>
</dbReference>
<sequence>MFSDQYIQIAAYIGSPELYGIGENIQHQLRHNMQYYVTWGMLSRNEVPIYTMGASGTSGTPNLYGAYPFYMALEPDNKAHGVLLLNSNPQDITIGPAPHIVYRTIGGVLDIIFFPGPFPEDVIRQYLAFVGKPALPSYWSLGFQYGSDTYKNVIELENAISAIQNAAIPIDVLYAGFRYMNQSQDFILAEDWQRFPPYIDQLHNQSMHVIIALDAGVQVDGEPFSRALAAKANFFEWENDSQVPHSIQNIYPLVSNTKIMLGVQRPNKHVALPDYSVQTTANWWKEEINQFHAKVPFDGLWLDLNEPASFGTNEPKPWYFDDPEHANITQLMCPLNGTEARFDIPPYETYNAYFYRFHLTKAYLSSETLCMLAISSSGRMYDVKNLYGLYHSIATQKALQSSTSKRGILISRSSYPSGGHYAGHSLGDNRGSWSAMRTSVIGIQQFNMFGIPYVGADVCGYYDNVTVELCLRWYQLGAFYPLMRNRNDKTSLPKDPTRWPDVMKAAQTAIQFRYSYLPYLYSLFFKAAKDGGTVVRPLFFEFPEEPATHGISEQFMWGSAMLIAPVLTRQSNTVYAYIPRGASWFSLRTTEFGIRAQRGFSFIHASTTELPPVFIRGGSIIPYQIAANTTAQTRQNPIRLIIAIENGKANGKMYWDDGESIVDDFNIHSYIELDVNFTTGITSRLVLTKVKWGIGANVPYIERINFFGYDAIPLLGTIRRESGALHLSSETTADHATERFDLVAHGIFDFDIDDQVIITWQNHQLYDIAPPEARVTCIPESLQSFVDDEAICNARGCIWDSHFWYNAPSCYFPKVSGYTIRSTVDGVTLLEDYKGFKNPYQENRPLLTFTATSIQHTTLNIR</sequence>